<evidence type="ECO:0000259" key="3">
    <source>
        <dbReference type="PROSITE" id="PS50835"/>
    </source>
</evidence>
<dbReference type="GO" id="GO:0007411">
    <property type="term" value="P:axon guidance"/>
    <property type="evidence" value="ECO:0007669"/>
    <property type="project" value="TreeGrafter"/>
</dbReference>
<protein>
    <recommendedName>
        <fullName evidence="3">Ig-like domain-containing protein</fullName>
    </recommendedName>
</protein>
<feature type="chain" id="PRO_5043931751" description="Ig-like domain-containing protein" evidence="2">
    <location>
        <begin position="22"/>
        <end position="152"/>
    </location>
</feature>
<dbReference type="AlphaFoldDB" id="A0AAV2AFF9"/>
<dbReference type="InterPro" id="IPR003598">
    <property type="entry name" value="Ig_sub2"/>
</dbReference>
<keyword evidence="2" id="KW-0732">Signal</keyword>
<dbReference type="GO" id="GO:0030424">
    <property type="term" value="C:axon"/>
    <property type="evidence" value="ECO:0007669"/>
    <property type="project" value="TreeGrafter"/>
</dbReference>
<dbReference type="EMBL" id="CAXIEN010000142">
    <property type="protein sequence ID" value="CAL1281298.1"/>
    <property type="molecule type" value="Genomic_DNA"/>
</dbReference>
<dbReference type="GO" id="GO:0005886">
    <property type="term" value="C:plasma membrane"/>
    <property type="evidence" value="ECO:0007669"/>
    <property type="project" value="TreeGrafter"/>
</dbReference>
<keyword evidence="5" id="KW-1185">Reference proteome</keyword>
<evidence type="ECO:0000313" key="4">
    <source>
        <dbReference type="EMBL" id="CAL1281298.1"/>
    </source>
</evidence>
<comment type="caution">
    <text evidence="4">The sequence shown here is derived from an EMBL/GenBank/DDBJ whole genome shotgun (WGS) entry which is preliminary data.</text>
</comment>
<evidence type="ECO:0000313" key="5">
    <source>
        <dbReference type="Proteomes" id="UP001497382"/>
    </source>
</evidence>
<dbReference type="InterPro" id="IPR013098">
    <property type="entry name" value="Ig_I-set"/>
</dbReference>
<proteinExistence type="predicted"/>
<dbReference type="Proteomes" id="UP001497382">
    <property type="component" value="Unassembled WGS sequence"/>
</dbReference>
<dbReference type="InterPro" id="IPR003599">
    <property type="entry name" value="Ig_sub"/>
</dbReference>
<dbReference type="PANTHER" id="PTHR10075:SF100">
    <property type="entry name" value="FASCICLIN-2"/>
    <property type="match status" value="1"/>
</dbReference>
<evidence type="ECO:0000256" key="1">
    <source>
        <dbReference type="ARBA" id="ARBA00023319"/>
    </source>
</evidence>
<feature type="signal peptide" evidence="2">
    <location>
        <begin position="1"/>
        <end position="21"/>
    </location>
</feature>
<evidence type="ECO:0000256" key="2">
    <source>
        <dbReference type="SAM" id="SignalP"/>
    </source>
</evidence>
<dbReference type="InterPro" id="IPR013783">
    <property type="entry name" value="Ig-like_fold"/>
</dbReference>
<dbReference type="GO" id="GO:0007156">
    <property type="term" value="P:homophilic cell adhesion via plasma membrane adhesion molecules"/>
    <property type="evidence" value="ECO:0007669"/>
    <property type="project" value="TreeGrafter"/>
</dbReference>
<dbReference type="SUPFAM" id="SSF48726">
    <property type="entry name" value="Immunoglobulin"/>
    <property type="match status" value="2"/>
</dbReference>
<feature type="domain" description="Ig-like" evidence="3">
    <location>
        <begin position="119"/>
        <end position="152"/>
    </location>
</feature>
<accession>A0AAV2AFF9</accession>
<gene>
    <name evidence="4" type="ORF">LARSCL_LOCUS11495</name>
</gene>
<reference evidence="4 5" key="1">
    <citation type="submission" date="2024-04" db="EMBL/GenBank/DDBJ databases">
        <authorList>
            <person name="Rising A."/>
            <person name="Reimegard J."/>
            <person name="Sonavane S."/>
            <person name="Akerstrom W."/>
            <person name="Nylinder S."/>
            <person name="Hedman E."/>
            <person name="Kallberg Y."/>
        </authorList>
    </citation>
    <scope>NUCLEOTIDE SEQUENCE [LARGE SCALE GENOMIC DNA]</scope>
</reference>
<organism evidence="4 5">
    <name type="scientific">Larinioides sclopetarius</name>
    <dbReference type="NCBI Taxonomy" id="280406"/>
    <lineage>
        <taxon>Eukaryota</taxon>
        <taxon>Metazoa</taxon>
        <taxon>Ecdysozoa</taxon>
        <taxon>Arthropoda</taxon>
        <taxon>Chelicerata</taxon>
        <taxon>Arachnida</taxon>
        <taxon>Araneae</taxon>
        <taxon>Araneomorphae</taxon>
        <taxon>Entelegynae</taxon>
        <taxon>Araneoidea</taxon>
        <taxon>Araneidae</taxon>
        <taxon>Larinioides</taxon>
    </lineage>
</organism>
<dbReference type="InterPro" id="IPR036179">
    <property type="entry name" value="Ig-like_dom_sf"/>
</dbReference>
<dbReference type="Pfam" id="PF07679">
    <property type="entry name" value="I-set"/>
    <property type="match status" value="1"/>
</dbReference>
<name>A0AAV2AFF9_9ARAC</name>
<dbReference type="SMART" id="SM00408">
    <property type="entry name" value="IGc2"/>
    <property type="match status" value="1"/>
</dbReference>
<feature type="non-terminal residue" evidence="4">
    <location>
        <position position="152"/>
    </location>
</feature>
<dbReference type="GO" id="GO:0098632">
    <property type="term" value="F:cell-cell adhesion mediator activity"/>
    <property type="evidence" value="ECO:0007669"/>
    <property type="project" value="TreeGrafter"/>
</dbReference>
<dbReference type="Gene3D" id="2.60.40.10">
    <property type="entry name" value="Immunoglobulins"/>
    <property type="match status" value="2"/>
</dbReference>
<keyword evidence="1" id="KW-0393">Immunoglobulin domain</keyword>
<sequence length="152" mass="16186">MLPISVFAASVLASLVGVIQTGESPVVAAFTFPSALKEGERASATCTIRSGDTPLEFQWLKNGQDATELDGIKIQSVMDTSVLVIASVTSKSSGNYTCIVKNSFGSDRYTSSLAVTAPPTWKTEPVDVYTQEGESEVIHCEAIGVPKPEIKW</sequence>
<dbReference type="SMART" id="SM00409">
    <property type="entry name" value="IG"/>
    <property type="match status" value="1"/>
</dbReference>
<feature type="domain" description="Ig-like" evidence="3">
    <location>
        <begin position="25"/>
        <end position="116"/>
    </location>
</feature>
<dbReference type="InterPro" id="IPR007110">
    <property type="entry name" value="Ig-like_dom"/>
</dbReference>
<dbReference type="FunFam" id="2.60.40.10:FF:000333">
    <property type="entry name" value="Down syndrome cell adhesion molecule"/>
    <property type="match status" value="1"/>
</dbReference>
<dbReference type="PROSITE" id="PS50835">
    <property type="entry name" value="IG_LIKE"/>
    <property type="match status" value="2"/>
</dbReference>
<dbReference type="PANTHER" id="PTHR10075">
    <property type="entry name" value="BASIGIN RELATED"/>
    <property type="match status" value="1"/>
</dbReference>
<dbReference type="GO" id="GO:0070593">
    <property type="term" value="P:dendrite self-avoidance"/>
    <property type="evidence" value="ECO:0007669"/>
    <property type="project" value="TreeGrafter"/>
</dbReference>